<protein>
    <recommendedName>
        <fullName evidence="2">Protein NATD1</fullName>
    </recommendedName>
    <alternativeName>
        <fullName evidence="3">N-acetyltransferase domain-containing protein 1</fullName>
    </alternativeName>
</protein>
<evidence type="ECO:0000256" key="3">
    <source>
        <dbReference type="ARBA" id="ARBA00031876"/>
    </source>
</evidence>
<dbReference type="InterPro" id="IPR031165">
    <property type="entry name" value="GNAT_YJDJ"/>
</dbReference>
<dbReference type="WBParaSite" id="Csp11.Scaffold630.g18364.t2">
    <property type="protein sequence ID" value="Csp11.Scaffold630.g18364.t2"/>
    <property type="gene ID" value="Csp11.Scaffold630.g18364"/>
</dbReference>
<dbReference type="eggNOG" id="ENOG502S2NM">
    <property type="taxonomic scope" value="Eukaryota"/>
</dbReference>
<evidence type="ECO:0000259" key="4">
    <source>
        <dbReference type="PROSITE" id="PS51729"/>
    </source>
</evidence>
<dbReference type="FunFam" id="3.40.630.30:FF:000106">
    <property type="entry name" value="Acetyltransferase At1g77540"/>
    <property type="match status" value="1"/>
</dbReference>
<dbReference type="Pfam" id="PF14542">
    <property type="entry name" value="Acetyltransf_CG"/>
    <property type="match status" value="1"/>
</dbReference>
<reference evidence="6" key="1">
    <citation type="submission" date="2016-11" db="UniProtKB">
        <authorList>
            <consortium name="WormBaseParasite"/>
        </authorList>
    </citation>
    <scope>IDENTIFICATION</scope>
</reference>
<sequence>MAFRVEHCKKATEFFIKFNSGSKAYLQYSELPNRVLDFQHTVTPEDQQGKGVARVLVKEGLKYASENKYLVQPTCWYVAKYLDGNSATEEEKQLDIPVPGWRPPPPAWQPIVQNSLPSGSVPSVSNRNSTRENLKVAGRIPSQIGSSANAFAGSVGSEFGKGVGKIGNGVGEVPKAFGKAAGSVGDALGGGIGGVADSGLNEGIRLAESIGDTVRQVPGAAKQVIDGLTKGSGRRQKRETEELSKVPIATEIFALYNAAKRFFTGNKDFCAIVEISKDISKRQSQLPETLTQYESFFSTIDNLLNQAAYPCQGVDSLLEIQKALDEANDNVSQLITLF</sequence>
<accession>A0A1I7UQM0</accession>
<dbReference type="Gene3D" id="3.40.630.30">
    <property type="match status" value="1"/>
</dbReference>
<dbReference type="PROSITE" id="PS51729">
    <property type="entry name" value="GNAT_YJDJ"/>
    <property type="match status" value="1"/>
</dbReference>
<evidence type="ECO:0000256" key="1">
    <source>
        <dbReference type="ARBA" id="ARBA00006233"/>
    </source>
</evidence>
<organism evidence="5 6">
    <name type="scientific">Caenorhabditis tropicalis</name>
    <dbReference type="NCBI Taxonomy" id="1561998"/>
    <lineage>
        <taxon>Eukaryota</taxon>
        <taxon>Metazoa</taxon>
        <taxon>Ecdysozoa</taxon>
        <taxon>Nematoda</taxon>
        <taxon>Chromadorea</taxon>
        <taxon>Rhabditida</taxon>
        <taxon>Rhabditina</taxon>
        <taxon>Rhabditomorpha</taxon>
        <taxon>Rhabditoidea</taxon>
        <taxon>Rhabditidae</taxon>
        <taxon>Peloderinae</taxon>
        <taxon>Caenorhabditis</taxon>
    </lineage>
</organism>
<dbReference type="AlphaFoldDB" id="A0A1I7UQM0"/>
<evidence type="ECO:0000313" key="6">
    <source>
        <dbReference type="WBParaSite" id="Csp11.Scaffold630.g18364.t2"/>
    </source>
</evidence>
<evidence type="ECO:0000313" key="5">
    <source>
        <dbReference type="Proteomes" id="UP000095282"/>
    </source>
</evidence>
<name>A0A1I7UQM0_9PELO</name>
<keyword evidence="5" id="KW-1185">Reference proteome</keyword>
<dbReference type="Proteomes" id="UP000095282">
    <property type="component" value="Unplaced"/>
</dbReference>
<dbReference type="InterPro" id="IPR016181">
    <property type="entry name" value="Acyl_CoA_acyltransferase"/>
</dbReference>
<dbReference type="InterPro" id="IPR045057">
    <property type="entry name" value="Gcn5-rel_NAT"/>
</dbReference>
<evidence type="ECO:0000256" key="2">
    <source>
        <dbReference type="ARBA" id="ARBA00020243"/>
    </source>
</evidence>
<proteinExistence type="inferred from homology"/>
<dbReference type="PANTHER" id="PTHR31435">
    <property type="entry name" value="PROTEIN NATD1"/>
    <property type="match status" value="1"/>
</dbReference>
<dbReference type="PANTHER" id="PTHR31435:SF9">
    <property type="entry name" value="PROTEIN NATD1"/>
    <property type="match status" value="1"/>
</dbReference>
<dbReference type="STRING" id="1561998.A0A1I7UQM0"/>
<feature type="domain" description="N-acetyltransferase" evidence="4">
    <location>
        <begin position="6"/>
        <end position="96"/>
    </location>
</feature>
<dbReference type="SUPFAM" id="SSF55729">
    <property type="entry name" value="Acyl-CoA N-acyltransferases (Nat)"/>
    <property type="match status" value="1"/>
</dbReference>
<comment type="similarity">
    <text evidence="1">Belongs to the NATD1 family.</text>
</comment>